<proteinExistence type="predicted"/>
<reference evidence="2" key="1">
    <citation type="journal article" date="2021" name="Proc. Natl. Acad. Sci. U.S.A.">
        <title>A Catalog of Tens of Thousands of Viruses from Human Metagenomes Reveals Hidden Associations with Chronic Diseases.</title>
        <authorList>
            <person name="Tisza M.J."/>
            <person name="Buck C.B."/>
        </authorList>
    </citation>
    <scope>NUCLEOTIDE SEQUENCE</scope>
    <source>
        <strain evidence="2">Ct08i1</strain>
    </source>
</reference>
<dbReference type="SUPFAM" id="SSF55166">
    <property type="entry name" value="Hedgehog/DD-peptidase"/>
    <property type="match status" value="1"/>
</dbReference>
<name>A0A8S5R342_9VIRU</name>
<dbReference type="Pfam" id="PF08291">
    <property type="entry name" value="Peptidase_M15_3"/>
    <property type="match status" value="1"/>
</dbReference>
<protein>
    <submittedName>
        <fullName evidence="2">Peptidase</fullName>
    </submittedName>
</protein>
<accession>A0A8S5R342</accession>
<dbReference type="Gene3D" id="3.30.1380.10">
    <property type="match status" value="1"/>
</dbReference>
<evidence type="ECO:0000313" key="2">
    <source>
        <dbReference type="EMBL" id="DAE25562.1"/>
    </source>
</evidence>
<feature type="domain" description="Peptidase M15A C-terminal" evidence="1">
    <location>
        <begin position="16"/>
        <end position="84"/>
    </location>
</feature>
<dbReference type="InterPro" id="IPR013230">
    <property type="entry name" value="Peptidase_M15A_C"/>
</dbReference>
<dbReference type="InterPro" id="IPR009045">
    <property type="entry name" value="Zn_M74/Hedgehog-like"/>
</dbReference>
<organism evidence="2">
    <name type="scientific">Microviridae sp. ct08i1</name>
    <dbReference type="NCBI Taxonomy" id="2824983"/>
    <lineage>
        <taxon>Viruses</taxon>
        <taxon>Monodnaviria</taxon>
        <taxon>Sangervirae</taxon>
        <taxon>Phixviricota</taxon>
        <taxon>Malgrandaviricetes</taxon>
        <taxon>Petitvirales</taxon>
        <taxon>Microviridae</taxon>
    </lineage>
</organism>
<evidence type="ECO:0000259" key="1">
    <source>
        <dbReference type="Pfam" id="PF08291"/>
    </source>
</evidence>
<sequence length="102" mass="12039">MNPELMKFVEWLLRRNLHFTVTSAFRTKEQNEACNGSENSQHLTGDAIDLKPLDFSVDSLVYIIKDSPFKFDQLIKYRTFVHVSFARGRKPRQMELNFTNRI</sequence>
<dbReference type="EMBL" id="BK057813">
    <property type="protein sequence ID" value="DAE25562.1"/>
    <property type="molecule type" value="Genomic_DNA"/>
</dbReference>